<dbReference type="Gene3D" id="3.40.50.450">
    <property type="match status" value="3"/>
</dbReference>
<evidence type="ECO:0000313" key="11">
    <source>
        <dbReference type="Proteomes" id="UP000182142"/>
    </source>
</evidence>
<evidence type="ECO:0000256" key="4">
    <source>
        <dbReference type="ARBA" id="ARBA00022777"/>
    </source>
</evidence>
<dbReference type="UniPathway" id="UPA00109">
    <property type="reaction ID" value="UER00182"/>
</dbReference>
<evidence type="ECO:0000256" key="2">
    <source>
        <dbReference type="ARBA" id="ARBA00022679"/>
    </source>
</evidence>
<dbReference type="PANTHER" id="PTHR43650">
    <property type="entry name" value="PYROPHOSPHATE--FRUCTOSE 6-PHOSPHATE 1-PHOSPHOTRANSFERASE"/>
    <property type="match status" value="1"/>
</dbReference>
<dbReference type="Gene3D" id="1.10.10.480">
    <property type="entry name" value="Phosphofructokinase, domain 3"/>
    <property type="match status" value="1"/>
</dbReference>
<evidence type="ECO:0000256" key="6">
    <source>
        <dbReference type="ARBA" id="ARBA00023152"/>
    </source>
</evidence>
<dbReference type="GO" id="GO:0009749">
    <property type="term" value="P:response to glucose"/>
    <property type="evidence" value="ECO:0007669"/>
    <property type="project" value="TreeGrafter"/>
</dbReference>
<evidence type="ECO:0000313" key="9">
    <source>
        <dbReference type="EMBL" id="SBO20257.1"/>
    </source>
</evidence>
<dbReference type="InterPro" id="IPR000023">
    <property type="entry name" value="Phosphofructokinase_dom"/>
</dbReference>
<reference evidence="10" key="1">
    <citation type="submission" date="2016-05" db="EMBL/GenBank/DDBJ databases">
        <authorList>
            <person name="Sharaf H."/>
        </authorList>
    </citation>
    <scope>NUCLEOTIDE SEQUENCE [LARGE SCALE GENOMIC DNA]</scope>
    <source>
        <strain evidence="10">H</strain>
    </source>
</reference>
<dbReference type="EMBL" id="CWHR02000001">
    <property type="protein sequence ID" value="SBO20246.1"/>
    <property type="molecule type" value="Genomic_DNA"/>
</dbReference>
<dbReference type="EC" id="2.7.1.11" evidence="8"/>
<keyword evidence="4 8" id="KW-0418">Kinase</keyword>
<dbReference type="SUPFAM" id="SSF53784">
    <property type="entry name" value="Phosphofructokinase"/>
    <property type="match status" value="2"/>
</dbReference>
<dbReference type="GO" id="GO:0003872">
    <property type="term" value="F:6-phosphofructokinase activity"/>
    <property type="evidence" value="ECO:0007669"/>
    <property type="project" value="UniProtKB-EC"/>
</dbReference>
<protein>
    <submittedName>
        <fullName evidence="8">6-phosphofructokinase, putative</fullName>
        <ecNumber evidence="8">2.7.1.11</ecNumber>
    </submittedName>
</protein>
<keyword evidence="6" id="KW-0324">Glycolysis</keyword>
<dbReference type="Gene3D" id="3.40.50.460">
    <property type="entry name" value="Phosphofructokinase domain"/>
    <property type="match status" value="3"/>
</dbReference>
<reference evidence="8" key="2">
    <citation type="submission" date="2016-05" db="EMBL/GenBank/DDBJ databases">
        <authorList>
            <person name="Lavstsen T."/>
            <person name="Jespersen J.S."/>
        </authorList>
    </citation>
    <scope>NUCLEOTIDE SEQUENCE [LARGE SCALE GENOMIC DNA]</scope>
</reference>
<accession>A0A1A7VEU7</accession>
<keyword evidence="1" id="KW-0963">Cytoplasm</keyword>
<keyword evidence="2 8" id="KW-0808">Transferase</keyword>
<dbReference type="VEuPathDB" id="PlasmoDB:PKNH_0926400"/>
<evidence type="ECO:0000256" key="3">
    <source>
        <dbReference type="ARBA" id="ARBA00022723"/>
    </source>
</evidence>
<organism evidence="8 11">
    <name type="scientific">Plasmodium knowlesi (strain H)</name>
    <dbReference type="NCBI Taxonomy" id="5851"/>
    <lineage>
        <taxon>Eukaryota</taxon>
        <taxon>Sar</taxon>
        <taxon>Alveolata</taxon>
        <taxon>Apicomplexa</taxon>
        <taxon>Aconoidasida</taxon>
        <taxon>Haemosporida</taxon>
        <taxon>Plasmodiidae</taxon>
        <taxon>Plasmodium</taxon>
        <taxon>Plasmodium (Plasmodium)</taxon>
    </lineage>
</organism>
<sequence>MDIENAKKHLSDLQKERRKKKISLPRVLKGKVVIREEHHPKEGELKNHFPYIFNKPVIHLCAGNAPHKELSNSINEKKSFDETDSTKLMDSTCAENCEEKCAENSTLQEMMDTGTEDGEMLNMGVLFTGLPAPGGHNIVCGMLDSLKKKNKKNTLFGFINGFEGVKNYSFMELKNEYISMFRNSGGFDMLRSSSFDFLSESGKRKCFKICRQLNLAGLIIVGGGDSHRQITTLAEYFQEVYSLAGEIGSAMHEGEDPTYQIVSDLSDEEIKIKYPRREKKKNRKKTSILCAPKSVHNEIDSDLVECSLGFDTTVFTYCQYISYLTSHVRTYQTGYHFVRVIGNSSSHVALECFLQTKANIVLVSEEIKKKKKKLKDVIDFIFDVVQNRYDLFNKRYGIVIVPEGLLGKIGEFKKMVRSLLLAKKQIIHSSLNRDDGERKIIAQFFAESGNNVELFRSLPSFFQKNLLEEIQSEKFKYSRLKTEELLLSCVKKKIEKTKMKDIDFISHAYTDEVTCSLPSNFDCAYSYLLGMGCVEIAQNNYNGYLCTIRNLKNLLLNVDKVQLVGVPLCSLLRVKKIPEDGYNHIDSGTNLSKDLDNLEKSLFVKRAKVNLNSGYFLTYKKHRTELLYVDMYRTHGGIQFERSMVDDGEDHLLDSPRKLNKLFSSTFAKWDSNWGQLYNRVNFTVSGLSGEFFSEGGTYDVHSSSVGSSMQSDKALTPSYLVPSAVNLKSISHSTSSGTGGGTSTGSAFHASIRFPSEIERAISRTPIKFNTNLMRHNSEIVYVDSHFESKLNYTPFKHIQKIMRIYTVKNTQVNIKGKSRCNDSTFLSERKNVGVVMLSHSVPGVNNILAGLHERLSMNNITLIAFVRGIRGLLTNETYILKDSHLSNWSNLGGAPLLGVQLKWIDDNGELVCVNDLAQEKHTNQIVENCKKNRINNLVFIGDEQVITIMNILNDHFIKRKNDLKITTIPVSLYNSFYRNLVECSIGYHSMVCTMSDIIGNLQSCTVNGSNYYYFVKVPTNISSLSLLSIQLETHCNVCLVGECIKYQMLSLQDLVEQISSIIIERMNRKKFYGTVLFSSNLLLNIRDFSLMVEEVEKNIQEEDLLDRIINEVELPEGFLSRLTKESADLLGICTKSVKEKLLRKENRHDDEVDCNFENIIIDKIRRHINKLMEQAKQTNEPYSFDEHMKYVQTNAMRKGLKLYSDLNYLQHFHCVVKNMDREINCCIPTHFDNSLAFSHGLLAGIAIENDLVNYVTSIRHLHLNKKNWNSSLYPGSYFVNRDDAGGVGSVAGYPYAAPVPVSVKSSQMATIKHNAETWAYNDCYIFVGPYQHEVNADSPGCSSHIF</sequence>
<evidence type="ECO:0000313" key="10">
    <source>
        <dbReference type="Proteomes" id="UP000182128"/>
    </source>
</evidence>
<feature type="domain" description="Phosphofructokinase" evidence="7">
    <location>
        <begin position="833"/>
        <end position="1101"/>
    </location>
</feature>
<reference evidence="11" key="3">
    <citation type="submission" date="2016-05" db="EMBL/GenBank/DDBJ databases">
        <authorList>
            <person name="Sharaf Hazem."/>
        </authorList>
    </citation>
    <scope>NUCLEOTIDE SEQUENCE [LARGE SCALE GENOMIC DNA]</scope>
    <source>
        <strain evidence="11">H</strain>
    </source>
</reference>
<feature type="domain" description="Phosphofructokinase" evidence="7">
    <location>
        <begin position="123"/>
        <end position="407"/>
    </location>
</feature>
<dbReference type="PANTHER" id="PTHR43650:SF1">
    <property type="entry name" value="PYROPHOSPHATE--FRUCTOSE 6-PHOSPHATE 1-PHOSPHOTRANSFERASE SUBUNIT BETA 2"/>
    <property type="match status" value="1"/>
</dbReference>
<proteinExistence type="predicted"/>
<evidence type="ECO:0000256" key="5">
    <source>
        <dbReference type="ARBA" id="ARBA00022842"/>
    </source>
</evidence>
<dbReference type="GO" id="GO:0046872">
    <property type="term" value="F:metal ion binding"/>
    <property type="evidence" value="ECO:0007669"/>
    <property type="project" value="UniProtKB-KW"/>
</dbReference>
<dbReference type="GO" id="GO:0005829">
    <property type="term" value="C:cytosol"/>
    <property type="evidence" value="ECO:0007669"/>
    <property type="project" value="TreeGrafter"/>
</dbReference>
<dbReference type="OrthoDB" id="370357at2759"/>
<name>A0A1A7VEU7_PLAKH</name>
<dbReference type="Proteomes" id="UP000182142">
    <property type="component" value="Unassembled WGS sequence"/>
</dbReference>
<dbReference type="EMBL" id="CWHQ02000002">
    <property type="protein sequence ID" value="SBO20257.1"/>
    <property type="molecule type" value="Genomic_DNA"/>
</dbReference>
<dbReference type="Pfam" id="PF00365">
    <property type="entry name" value="PFK"/>
    <property type="match status" value="2"/>
</dbReference>
<dbReference type="Proteomes" id="UP000182128">
    <property type="component" value="Unassembled WGS sequence"/>
</dbReference>
<keyword evidence="3" id="KW-0479">Metal-binding</keyword>
<evidence type="ECO:0000259" key="7">
    <source>
        <dbReference type="Pfam" id="PF00365"/>
    </source>
</evidence>
<evidence type="ECO:0000256" key="1">
    <source>
        <dbReference type="ARBA" id="ARBA00022490"/>
    </source>
</evidence>
<evidence type="ECO:0000313" key="8">
    <source>
        <dbReference type="EMBL" id="SBO20246.1"/>
    </source>
</evidence>
<keyword evidence="5" id="KW-0460">Magnesium</keyword>
<gene>
    <name evidence="9" type="ORF">PKNA1_C2_0926400</name>
    <name evidence="8" type="ORF">PKNA1_H1_0926400</name>
</gene>
<dbReference type="InterPro" id="IPR035966">
    <property type="entry name" value="PKF_sf"/>
</dbReference>